<evidence type="ECO:0000259" key="1">
    <source>
        <dbReference type="Pfam" id="PF24390"/>
    </source>
</evidence>
<dbReference type="InterPro" id="IPR056920">
    <property type="entry name" value="PRTase-CE"/>
</dbReference>
<feature type="domain" description="PRTase-CE" evidence="1">
    <location>
        <begin position="58"/>
        <end position="324"/>
    </location>
</feature>
<gene>
    <name evidence="2" type="ORF">SAMN05216601_10878</name>
</gene>
<dbReference type="STRING" id="658457.SAMN05216601_10878"/>
<dbReference type="EMBL" id="FOWP01000008">
    <property type="protein sequence ID" value="SFP29146.1"/>
    <property type="molecule type" value="Genomic_DNA"/>
</dbReference>
<evidence type="ECO:0000313" key="2">
    <source>
        <dbReference type="EMBL" id="SFP29146.1"/>
    </source>
</evidence>
<accession>A0A1I5P6Q6</accession>
<reference evidence="2 3" key="1">
    <citation type="submission" date="2016-10" db="EMBL/GenBank/DDBJ databases">
        <authorList>
            <person name="de Groot N.N."/>
        </authorList>
    </citation>
    <scope>NUCLEOTIDE SEQUENCE [LARGE SCALE GENOMIC DNA]</scope>
    <source>
        <strain evidence="2 3">CCUG 59231</strain>
    </source>
</reference>
<sequence length="330" mass="37441">MQSEFIEQVSSWINADPDNLLGLRGLKSKIDFLTEILYGEYRPTLAGTHGEFKFRLAQWVASASNDAQRKLMFMLLDYLFFVGKHEFDAMYMTAYSRHIAQWIIFKEKINLSACSAWDEARSALNKTLYTAITDSFNIGDFIRLNSIQGISTRFIWEQALKIDWDPGKFESNAMTGKNKIVLLEDFVGSGSQMHNSVIAACELPSKPQVLLCPLIICPTGADLARHLCLKYENLTYSPVLELSRKDFVAPKAQTGEPALFNEIRKLVTDVHPYVSGNKSWLQNYGPFGYGETGALIVKYDNCPDNTLPLIHRKSDTPWNPLFFRVSREAL</sequence>
<dbReference type="OrthoDB" id="8427993at2"/>
<dbReference type="AlphaFoldDB" id="A0A1I5P6Q6"/>
<dbReference type="Pfam" id="PF24390">
    <property type="entry name" value="PRTase-CE"/>
    <property type="match status" value="1"/>
</dbReference>
<dbReference type="Proteomes" id="UP000182400">
    <property type="component" value="Unassembled WGS sequence"/>
</dbReference>
<organism evidence="2 3">
    <name type="scientific">Ectopseudomonas composti</name>
    <dbReference type="NCBI Taxonomy" id="658457"/>
    <lineage>
        <taxon>Bacteria</taxon>
        <taxon>Pseudomonadati</taxon>
        <taxon>Pseudomonadota</taxon>
        <taxon>Gammaproteobacteria</taxon>
        <taxon>Pseudomonadales</taxon>
        <taxon>Pseudomonadaceae</taxon>
        <taxon>Ectopseudomonas</taxon>
    </lineage>
</organism>
<name>A0A1I5P6Q6_9GAMM</name>
<proteinExistence type="predicted"/>
<evidence type="ECO:0000313" key="3">
    <source>
        <dbReference type="Proteomes" id="UP000182400"/>
    </source>
</evidence>
<protein>
    <recommendedName>
        <fullName evidence="1">PRTase-CE domain-containing protein</fullName>
    </recommendedName>
</protein>
<dbReference type="RefSeq" id="WP_139220744.1">
    <property type="nucleotide sequence ID" value="NZ_FOWP01000008.1"/>
</dbReference>